<sequence length="63" mass="6884">MTERDQKTLGFERGATWAAFGALTENLRMAASRLGLRARVLTWPLDEVLSFTPDGPADLSSTS</sequence>
<dbReference type="EMBL" id="JAUSQU010000001">
    <property type="protein sequence ID" value="MDP9841517.1"/>
    <property type="molecule type" value="Genomic_DNA"/>
</dbReference>
<dbReference type="Proteomes" id="UP001225356">
    <property type="component" value="Unassembled WGS sequence"/>
</dbReference>
<organism evidence="1 2">
    <name type="scientific">Streptosporangium lutulentum</name>
    <dbReference type="NCBI Taxonomy" id="1461250"/>
    <lineage>
        <taxon>Bacteria</taxon>
        <taxon>Bacillati</taxon>
        <taxon>Actinomycetota</taxon>
        <taxon>Actinomycetes</taxon>
        <taxon>Streptosporangiales</taxon>
        <taxon>Streptosporangiaceae</taxon>
        <taxon>Streptosporangium</taxon>
    </lineage>
</organism>
<name>A0ABT9Q456_9ACTN</name>
<comment type="caution">
    <text evidence="1">The sequence shown here is derived from an EMBL/GenBank/DDBJ whole genome shotgun (WGS) entry which is preliminary data.</text>
</comment>
<accession>A0ABT9Q456</accession>
<evidence type="ECO:0000313" key="1">
    <source>
        <dbReference type="EMBL" id="MDP9841517.1"/>
    </source>
</evidence>
<evidence type="ECO:0000313" key="2">
    <source>
        <dbReference type="Proteomes" id="UP001225356"/>
    </source>
</evidence>
<reference evidence="1 2" key="1">
    <citation type="submission" date="2023-07" db="EMBL/GenBank/DDBJ databases">
        <title>Sequencing the genomes of 1000 actinobacteria strains.</title>
        <authorList>
            <person name="Klenk H.-P."/>
        </authorList>
    </citation>
    <scope>NUCLEOTIDE SEQUENCE [LARGE SCALE GENOMIC DNA]</scope>
    <source>
        <strain evidence="1 2">DSM 46740</strain>
    </source>
</reference>
<dbReference type="RefSeq" id="WP_307554913.1">
    <property type="nucleotide sequence ID" value="NZ_JAUSQU010000001.1"/>
</dbReference>
<gene>
    <name evidence="1" type="ORF">J2853_000728</name>
</gene>
<protein>
    <submittedName>
        <fullName evidence="1">Uncharacterized protein</fullName>
    </submittedName>
</protein>
<keyword evidence="2" id="KW-1185">Reference proteome</keyword>
<proteinExistence type="predicted"/>